<feature type="domain" description="Fibronectin type-III" evidence="6">
    <location>
        <begin position="1039"/>
        <end position="1131"/>
    </location>
</feature>
<evidence type="ECO:0000256" key="4">
    <source>
        <dbReference type="SAM" id="Phobius"/>
    </source>
</evidence>
<dbReference type="OrthoDB" id="3187809at2"/>
<feature type="domain" description="Fibronectin type-III" evidence="6">
    <location>
        <begin position="456"/>
        <end position="552"/>
    </location>
</feature>
<dbReference type="InterPro" id="IPR050964">
    <property type="entry name" value="Striated_Muscle_Regulatory"/>
</dbReference>
<evidence type="ECO:0000256" key="3">
    <source>
        <dbReference type="ARBA" id="ARBA00023326"/>
    </source>
</evidence>
<organism evidence="7 8">
    <name type="scientific">Aurantimicrobium photophilum</name>
    <dbReference type="NCBI Taxonomy" id="1987356"/>
    <lineage>
        <taxon>Bacteria</taxon>
        <taxon>Bacillati</taxon>
        <taxon>Actinomycetota</taxon>
        <taxon>Actinomycetes</taxon>
        <taxon>Micrococcales</taxon>
        <taxon>Microbacteriaceae</taxon>
        <taxon>Aurantimicrobium</taxon>
    </lineage>
</organism>
<dbReference type="CDD" id="cd00063">
    <property type="entry name" value="FN3"/>
    <property type="match status" value="5"/>
</dbReference>
<accession>A0A2Z3S614</accession>
<dbReference type="PANTHER" id="PTHR13817:SF73">
    <property type="entry name" value="FIBRONECTIN TYPE-III DOMAIN-CONTAINING PROTEIN"/>
    <property type="match status" value="1"/>
</dbReference>
<dbReference type="SMART" id="SM00060">
    <property type="entry name" value="FN3"/>
    <property type="match status" value="5"/>
</dbReference>
<evidence type="ECO:0000256" key="5">
    <source>
        <dbReference type="SAM" id="SignalP"/>
    </source>
</evidence>
<dbReference type="InterPro" id="IPR036116">
    <property type="entry name" value="FN3_sf"/>
</dbReference>
<keyword evidence="1" id="KW-0677">Repeat</keyword>
<dbReference type="PRINTS" id="PR00014">
    <property type="entry name" value="FNTYPEIII"/>
</dbReference>
<dbReference type="EMBL" id="CP023994">
    <property type="protein sequence ID" value="AWR22363.1"/>
    <property type="molecule type" value="Genomic_DNA"/>
</dbReference>
<dbReference type="PROSITE" id="PS50853">
    <property type="entry name" value="FN3"/>
    <property type="match status" value="5"/>
</dbReference>
<keyword evidence="4" id="KW-0812">Transmembrane</keyword>
<keyword evidence="4" id="KW-0472">Membrane</keyword>
<gene>
    <name evidence="7" type="ORF">AURMO_01782</name>
</gene>
<dbReference type="Gene3D" id="2.60.40.2700">
    <property type="match status" value="3"/>
</dbReference>
<keyword evidence="4" id="KW-1133">Transmembrane helix</keyword>
<feature type="domain" description="Fibronectin type-III" evidence="6">
    <location>
        <begin position="844"/>
        <end position="938"/>
    </location>
</feature>
<reference evidence="7 8" key="1">
    <citation type="submission" date="2017-10" db="EMBL/GenBank/DDBJ databases">
        <title>Genome of an Actinobacterium that displays light-enhanced growth.</title>
        <authorList>
            <person name="Maresca J.A."/>
            <person name="Hempel P."/>
            <person name="Shevchenko O."/>
            <person name="Miller K.J."/>
            <person name="Hahn M.W."/>
        </authorList>
    </citation>
    <scope>NUCLEOTIDE SEQUENCE [LARGE SCALE GENOMIC DNA]</scope>
    <source>
        <strain evidence="7 8">MWH-Mo1</strain>
    </source>
</reference>
<protein>
    <submittedName>
        <fullName evidence="7">Fibronectin type III domain protein</fullName>
    </submittedName>
</protein>
<evidence type="ECO:0000313" key="7">
    <source>
        <dbReference type="EMBL" id="AWR22363.1"/>
    </source>
</evidence>
<keyword evidence="2" id="KW-0378">Hydrolase</keyword>
<evidence type="ECO:0000259" key="6">
    <source>
        <dbReference type="PROSITE" id="PS50853"/>
    </source>
</evidence>
<feature type="domain" description="Fibronectin type-III" evidence="6">
    <location>
        <begin position="357"/>
        <end position="455"/>
    </location>
</feature>
<keyword evidence="8" id="KW-1185">Reference proteome</keyword>
<dbReference type="InterPro" id="IPR013783">
    <property type="entry name" value="Ig-like_fold"/>
</dbReference>
<keyword evidence="5" id="KW-0732">Signal</keyword>
<name>A0A2Z3S614_9MICO</name>
<keyword evidence="2" id="KW-0326">Glycosidase</keyword>
<sequence precursor="true">MNVLKINRPTAIMKKFYSLIAVIALVVSTFVSQATPSPAFAADYSAPLNTITALSGYSVNASITGTVRVLLRTNNPSGRLSVTSYTNVWGIRNTPNYTATSGSSTLGTAGQMIGISGPAASINAALATLQYSSTTTGTDTITMWVSNGSEYIPLMNGSDIEFHYYVFRNDAATPAAATSMASSVGTIDGQTGVTTYLATLRYQVEDVFASQIMVSSGNKDQAWIAARDDVEGQWKWFGPDADGVQFWSGDNSGIYSVNGEYWNWGRTAANSGLQRPLGNTGRHCMMLNANSPYTYGLVRQNGSNNYWYGWHNGLCTYGTTWMYEALVPSKPAGQNTNVTGANYSMTPSLKTVVIATPPDQPTGLTSSANASGNVELSWQAPSNTGTYPLSDYTIQYSQSSTFASGVTTWSHTPSTQTSATISDLSAGGTYYFRVAAVSTMTGAYSSTSTLTLPRLPSAPLNFVATPGDQTIDLSWSSPSDDGGSAITGYKLEYKESTSSTWIVASSSIAGTTYSLSSLTNGTNYDVRVSASNGFWGSTVSSTSVKPFGAVSNTAVPTIGGANAAGEILTASDGSWNSNGATVTTTNYQWQTRNAPSDGWSDISGATNSTYVLTGTNVGKYLRVKVSKTNGANSGAFIDAFSETSGIIQTGLASTPGNLATVFGDSSINVSWSIPTSNGGTISGIRVEYSLDGDVWNLSQLLSANSTSHTITGLTNGTGYFVRVTAVTAAGNGAYAISGDSVIPASNPINTSLPSISGSASYGSILSANAGSWNSNGRTLGNANYQWQYSTNSGSTWNDLTGETGDQLTVSGNIGAQLRVKVTRSNAVGSTIVYSSATSAVTASAPTGPQSVSVTPTDQTLTVTWVAPSNTGGVSLTDYQIQYSTDAVTWNTVTRTASLTTSQSITGLTNGTNYYVRVRALNGLNGAWAFSGSTQAPRGLPLQVSSPAVSGTPNYQQLLTASLGQWNSNGATITQTTYQWQSSSDGSTWTNISGATTNEYRVTAPVGNTLRVKITQSNSVGSTEVFTSATSAIAAVNAAAPAIVLRETGNSQFTVRWSAPAHNGGVPLSGYTVEYSTDQQVWTSSSESTTASEKIMTGLTNGQSYYVRVRAETDRNGEWSVVLGPIRPAAPVVPVVTPPASPRVIPPSSLARTTPVTTVQPDWSVVQNNIMPVPVAPSTLSLLTPGSATITSDGRVELVPSESVALINGSVVSSAVFSEQGDEAVADIGLTQVGLQFASSAGVALPGDNINLRASGFAPGSPLVVWIQSTPTKLVATTADTEGSEATEFTIPRNLKPGSHTLQINGVDANGNIVSLAYGIEVQTAPTDSQAQTQTKQNSVNLFIVGVLIFLVLLVIAVLIYFFRRKALRG</sequence>
<keyword evidence="3" id="KW-0119">Carbohydrate metabolism</keyword>
<feature type="chain" id="PRO_5039231472" evidence="5">
    <location>
        <begin position="35"/>
        <end position="1369"/>
    </location>
</feature>
<evidence type="ECO:0000256" key="1">
    <source>
        <dbReference type="ARBA" id="ARBA00022737"/>
    </source>
</evidence>
<dbReference type="SUPFAM" id="SSF49265">
    <property type="entry name" value="Fibronectin type III"/>
    <property type="match status" value="4"/>
</dbReference>
<dbReference type="PANTHER" id="PTHR13817">
    <property type="entry name" value="TITIN"/>
    <property type="match status" value="1"/>
</dbReference>
<feature type="transmembrane region" description="Helical" evidence="4">
    <location>
        <begin position="1341"/>
        <end position="1362"/>
    </location>
</feature>
<dbReference type="RefSeq" id="WP_110234802.1">
    <property type="nucleotide sequence ID" value="NZ_CP023994.1"/>
</dbReference>
<proteinExistence type="predicted"/>
<dbReference type="KEGG" id="aum:AURMO_01782"/>
<dbReference type="InterPro" id="IPR003961">
    <property type="entry name" value="FN3_dom"/>
</dbReference>
<dbReference type="GO" id="GO:0016798">
    <property type="term" value="F:hydrolase activity, acting on glycosyl bonds"/>
    <property type="evidence" value="ECO:0007669"/>
    <property type="project" value="UniProtKB-KW"/>
</dbReference>
<keyword evidence="3" id="KW-0624">Polysaccharide degradation</keyword>
<feature type="signal peptide" evidence="5">
    <location>
        <begin position="1"/>
        <end position="34"/>
    </location>
</feature>
<evidence type="ECO:0000313" key="8">
    <source>
        <dbReference type="Proteomes" id="UP000246894"/>
    </source>
</evidence>
<dbReference type="Gene3D" id="2.60.40.10">
    <property type="entry name" value="Immunoglobulins"/>
    <property type="match status" value="5"/>
</dbReference>
<dbReference type="Pfam" id="PF00041">
    <property type="entry name" value="fn3"/>
    <property type="match status" value="5"/>
</dbReference>
<dbReference type="GO" id="GO:0000272">
    <property type="term" value="P:polysaccharide catabolic process"/>
    <property type="evidence" value="ECO:0007669"/>
    <property type="project" value="UniProtKB-KW"/>
</dbReference>
<feature type="domain" description="Fibronectin type-III" evidence="6">
    <location>
        <begin position="652"/>
        <end position="753"/>
    </location>
</feature>
<evidence type="ECO:0000256" key="2">
    <source>
        <dbReference type="ARBA" id="ARBA00023295"/>
    </source>
</evidence>
<dbReference type="Proteomes" id="UP000246894">
    <property type="component" value="Chromosome"/>
</dbReference>